<dbReference type="KEGG" id="nte:NEUTE1DRAFT96118"/>
<dbReference type="EMBL" id="GL891307">
    <property type="protein sequence ID" value="EGO54495.1"/>
    <property type="molecule type" value="Genomic_DNA"/>
</dbReference>
<dbReference type="Proteomes" id="UP000008065">
    <property type="component" value="Unassembled WGS sequence"/>
</dbReference>
<dbReference type="VEuPathDB" id="FungiDB:NEUTE1DRAFT_96118"/>
<evidence type="ECO:0000313" key="2">
    <source>
        <dbReference type="Proteomes" id="UP000008065"/>
    </source>
</evidence>
<dbReference type="GeneID" id="20831704"/>
<name>F8MXM4_NEUT8</name>
<accession>F8MXM4</accession>
<sequence length="84" mass="9115">MGMESMVFLAGCIELCASPSPTRPTTTLLTNKLEDPPYKISSVVPSYYCMARTSSSNRFRTATACSVKISLSDGRNDRTVASGW</sequence>
<gene>
    <name evidence="1" type="ORF">NEUTE1DRAFT_96118</name>
</gene>
<proteinExistence type="predicted"/>
<organism evidence="1 2">
    <name type="scientific">Neurospora tetrasperma (strain FGSC 2508 / ATCC MYA-4615 / P0657)</name>
    <dbReference type="NCBI Taxonomy" id="510951"/>
    <lineage>
        <taxon>Eukaryota</taxon>
        <taxon>Fungi</taxon>
        <taxon>Dikarya</taxon>
        <taxon>Ascomycota</taxon>
        <taxon>Pezizomycotina</taxon>
        <taxon>Sordariomycetes</taxon>
        <taxon>Sordariomycetidae</taxon>
        <taxon>Sordariales</taxon>
        <taxon>Sordariaceae</taxon>
        <taxon>Neurospora</taxon>
    </lineage>
</organism>
<protein>
    <submittedName>
        <fullName evidence="1">Uncharacterized protein</fullName>
    </submittedName>
</protein>
<reference evidence="2" key="1">
    <citation type="journal article" date="2011" name="Genetics">
        <title>Massive changes in genome architecture accompany the transition to self-fertility in the filamentous fungus Neurospora tetrasperma.</title>
        <authorList>
            <person name="Ellison C.E."/>
            <person name="Stajich J.E."/>
            <person name="Jacobson D.J."/>
            <person name="Natvig D.O."/>
            <person name="Lapidus A."/>
            <person name="Foster B."/>
            <person name="Aerts A."/>
            <person name="Riley R."/>
            <person name="Lindquist E.A."/>
            <person name="Grigoriev I.V."/>
            <person name="Taylor J.W."/>
        </authorList>
    </citation>
    <scope>NUCLEOTIDE SEQUENCE [LARGE SCALE GENOMIC DNA]</scope>
    <source>
        <strain evidence="2">FGSC 2508 / P0657</strain>
    </source>
</reference>
<dbReference type="AlphaFoldDB" id="F8MXM4"/>
<dbReference type="RefSeq" id="XP_009854447.1">
    <property type="nucleotide sequence ID" value="XM_009856145.1"/>
</dbReference>
<evidence type="ECO:0000313" key="1">
    <source>
        <dbReference type="EMBL" id="EGO54495.1"/>
    </source>
</evidence>
<keyword evidence="2" id="KW-1185">Reference proteome</keyword>
<dbReference type="HOGENOM" id="CLU_2528035_0_0_1"/>